<dbReference type="Proteomes" id="UP000886653">
    <property type="component" value="Unassembled WGS sequence"/>
</dbReference>
<reference evidence="2" key="1">
    <citation type="submission" date="2013-11" db="EMBL/GenBank/DDBJ databases">
        <title>Genome sequence of the fusiform rust pathogen reveals effectors for host alternation and coevolution with pine.</title>
        <authorList>
            <consortium name="DOE Joint Genome Institute"/>
            <person name="Smith K."/>
            <person name="Pendleton A."/>
            <person name="Kubisiak T."/>
            <person name="Anderson C."/>
            <person name="Salamov A."/>
            <person name="Aerts A."/>
            <person name="Riley R."/>
            <person name="Clum A."/>
            <person name="Lindquist E."/>
            <person name="Ence D."/>
            <person name="Campbell M."/>
            <person name="Kronenberg Z."/>
            <person name="Feau N."/>
            <person name="Dhillon B."/>
            <person name="Hamelin R."/>
            <person name="Burleigh J."/>
            <person name="Smith J."/>
            <person name="Yandell M."/>
            <person name="Nelson C."/>
            <person name="Grigoriev I."/>
            <person name="Davis J."/>
        </authorList>
    </citation>
    <scope>NUCLEOTIDE SEQUENCE</scope>
    <source>
        <strain evidence="2">G11</strain>
    </source>
</reference>
<dbReference type="AlphaFoldDB" id="A0A9P6T7L2"/>
<evidence type="ECO:0000313" key="2">
    <source>
        <dbReference type="EMBL" id="KAG0141670.1"/>
    </source>
</evidence>
<sequence>MPTSTLHHHVLAYLKCIFGLQVVFLANPYNQSISHQTEPESLLAGTLILDQLEAEEDPTDVNFNTTLLFISLLLLLTSAWDSVGGKASCKCKQRDDESMLVILGHGLVQAKHQHYLAPQFKRISQQENKHACFDDWFMESDHTWAVVARISKSDFTSLLREIADNPVFQNRSFQDQASVAWQLLVAMANFSLSGNGGQSAIIAKLFPMAGCHWTFGLPEDWDQHLELPPTVEEENLAAIGNSRLSEQRRESLYEEFLQGYI</sequence>
<protein>
    <submittedName>
        <fullName evidence="2">Uncharacterized protein</fullName>
    </submittedName>
</protein>
<organism evidence="2 3">
    <name type="scientific">Cronartium quercuum f. sp. fusiforme G11</name>
    <dbReference type="NCBI Taxonomy" id="708437"/>
    <lineage>
        <taxon>Eukaryota</taxon>
        <taxon>Fungi</taxon>
        <taxon>Dikarya</taxon>
        <taxon>Basidiomycota</taxon>
        <taxon>Pucciniomycotina</taxon>
        <taxon>Pucciniomycetes</taxon>
        <taxon>Pucciniales</taxon>
        <taxon>Coleosporiaceae</taxon>
        <taxon>Cronartium</taxon>
    </lineage>
</organism>
<comment type="caution">
    <text evidence="2">The sequence shown here is derived from an EMBL/GenBank/DDBJ whole genome shotgun (WGS) entry which is preliminary data.</text>
</comment>
<evidence type="ECO:0000256" key="1">
    <source>
        <dbReference type="SAM" id="SignalP"/>
    </source>
</evidence>
<gene>
    <name evidence="2" type="ORF">CROQUDRAFT_98493</name>
</gene>
<evidence type="ECO:0000313" key="3">
    <source>
        <dbReference type="Proteomes" id="UP000886653"/>
    </source>
</evidence>
<accession>A0A9P6T7L2</accession>
<proteinExistence type="predicted"/>
<keyword evidence="1" id="KW-0732">Signal</keyword>
<feature type="chain" id="PRO_5040217884" evidence="1">
    <location>
        <begin position="26"/>
        <end position="261"/>
    </location>
</feature>
<dbReference type="EMBL" id="MU167376">
    <property type="protein sequence ID" value="KAG0141670.1"/>
    <property type="molecule type" value="Genomic_DNA"/>
</dbReference>
<feature type="signal peptide" evidence="1">
    <location>
        <begin position="1"/>
        <end position="25"/>
    </location>
</feature>
<keyword evidence="3" id="KW-1185">Reference proteome</keyword>
<name>A0A9P6T7L2_9BASI</name>